<evidence type="ECO:0000313" key="2">
    <source>
        <dbReference type="EMBL" id="RGD69214.1"/>
    </source>
</evidence>
<feature type="domain" description="LexA repressor DNA-binding" evidence="1">
    <location>
        <begin position="31"/>
        <end position="79"/>
    </location>
</feature>
<name>A0A374NZ26_9FIRM</name>
<dbReference type="Pfam" id="PF01726">
    <property type="entry name" value="LexA_DNA_bind"/>
    <property type="match status" value="1"/>
</dbReference>
<dbReference type="AlphaFoldDB" id="A0A374NZ26"/>
<gene>
    <name evidence="2" type="ORF">DWX31_18725</name>
    <name evidence="3" type="ORF">DXD79_29080</name>
</gene>
<dbReference type="OrthoDB" id="1956263at2"/>
<reference evidence="4 5" key="1">
    <citation type="submission" date="2018-08" db="EMBL/GenBank/DDBJ databases">
        <title>A genome reference for cultivated species of the human gut microbiota.</title>
        <authorList>
            <person name="Zou Y."/>
            <person name="Xue W."/>
            <person name="Luo G."/>
        </authorList>
    </citation>
    <scope>NUCLEOTIDE SEQUENCE [LARGE SCALE GENOMIC DNA]</scope>
    <source>
        <strain evidence="2 4">AF19-13AC</strain>
        <strain evidence="3 5">TM09-12</strain>
    </source>
</reference>
<dbReference type="EMBL" id="QTJW01000012">
    <property type="protein sequence ID" value="RGD69214.1"/>
    <property type="molecule type" value="Genomic_DNA"/>
</dbReference>
<dbReference type="EMBL" id="QSON01000022">
    <property type="protein sequence ID" value="RGI96765.1"/>
    <property type="molecule type" value="Genomic_DNA"/>
</dbReference>
<dbReference type="InterPro" id="IPR036388">
    <property type="entry name" value="WH-like_DNA-bd_sf"/>
</dbReference>
<organism evidence="3 5">
    <name type="scientific">Hungatella hathewayi</name>
    <dbReference type="NCBI Taxonomy" id="154046"/>
    <lineage>
        <taxon>Bacteria</taxon>
        <taxon>Bacillati</taxon>
        <taxon>Bacillota</taxon>
        <taxon>Clostridia</taxon>
        <taxon>Lachnospirales</taxon>
        <taxon>Lachnospiraceae</taxon>
        <taxon>Hungatella</taxon>
    </lineage>
</organism>
<evidence type="ECO:0000259" key="1">
    <source>
        <dbReference type="Pfam" id="PF01726"/>
    </source>
</evidence>
<protein>
    <submittedName>
        <fullName evidence="3">LexA repressor</fullName>
    </submittedName>
</protein>
<proteinExistence type="predicted"/>
<dbReference type="Gene3D" id="1.10.10.10">
    <property type="entry name" value="Winged helix-like DNA-binding domain superfamily/Winged helix DNA-binding domain"/>
    <property type="match status" value="1"/>
</dbReference>
<dbReference type="InterPro" id="IPR006199">
    <property type="entry name" value="LexA_DNA-bd_dom"/>
</dbReference>
<accession>A0A374NZ26</accession>
<evidence type="ECO:0000313" key="5">
    <source>
        <dbReference type="Proteomes" id="UP000263014"/>
    </source>
</evidence>
<sequence>MEITKIWYDKIRFLNSGGEKLRGLRWDYDLQERIYQFIVYFVSENLYSPTIREICDGVGKNSTATISLYLEELEDIGRIILGHGPRTIKLVGFKVVEECEH</sequence>
<comment type="caution">
    <text evidence="3">The sequence shown here is derived from an EMBL/GenBank/DDBJ whole genome shotgun (WGS) entry which is preliminary data.</text>
</comment>
<evidence type="ECO:0000313" key="4">
    <source>
        <dbReference type="Proteomes" id="UP000261023"/>
    </source>
</evidence>
<dbReference type="GO" id="GO:0006508">
    <property type="term" value="P:proteolysis"/>
    <property type="evidence" value="ECO:0007669"/>
    <property type="project" value="InterPro"/>
</dbReference>
<evidence type="ECO:0000313" key="3">
    <source>
        <dbReference type="EMBL" id="RGI96765.1"/>
    </source>
</evidence>
<dbReference type="SUPFAM" id="SSF46785">
    <property type="entry name" value="Winged helix' DNA-binding domain"/>
    <property type="match status" value="1"/>
</dbReference>
<dbReference type="Proteomes" id="UP000261023">
    <property type="component" value="Unassembled WGS sequence"/>
</dbReference>
<dbReference type="InterPro" id="IPR036390">
    <property type="entry name" value="WH_DNA-bd_sf"/>
</dbReference>
<dbReference type="GO" id="GO:0004252">
    <property type="term" value="F:serine-type endopeptidase activity"/>
    <property type="evidence" value="ECO:0007669"/>
    <property type="project" value="InterPro"/>
</dbReference>
<dbReference type="Proteomes" id="UP000263014">
    <property type="component" value="Unassembled WGS sequence"/>
</dbReference>